<comment type="caution">
    <text evidence="1">The sequence shown here is derived from an EMBL/GenBank/DDBJ whole genome shotgun (WGS) entry which is preliminary data.</text>
</comment>
<protein>
    <submittedName>
        <fullName evidence="1">Uncharacterized protein</fullName>
    </submittedName>
</protein>
<dbReference type="RefSeq" id="XP_031879990.1">
    <property type="nucleotide sequence ID" value="XM_032023316.1"/>
</dbReference>
<dbReference type="InParanoid" id="A0A7J6JKA6"/>
<dbReference type="OrthoDB" id="10303904at2759"/>
<dbReference type="Proteomes" id="UP000011096">
    <property type="component" value="Unassembled WGS sequence"/>
</dbReference>
<dbReference type="EMBL" id="ANPB02000001">
    <property type="protein sequence ID" value="KAF4491174.1"/>
    <property type="molecule type" value="Genomic_DNA"/>
</dbReference>
<gene>
    <name evidence="1" type="ORF">CGGC5_v000121</name>
</gene>
<reference evidence="1 2" key="2">
    <citation type="submission" date="2020-04" db="EMBL/GenBank/DDBJ databases">
        <title>Genome sequencing and assembly of multiple isolates from the Colletotrichum gloeosporioides species complex.</title>
        <authorList>
            <person name="Gan P."/>
            <person name="Shirasu K."/>
        </authorList>
    </citation>
    <scope>NUCLEOTIDE SEQUENCE [LARGE SCALE GENOMIC DNA]</scope>
    <source>
        <strain evidence="1 2">Nara gc5</strain>
    </source>
</reference>
<evidence type="ECO:0000313" key="2">
    <source>
        <dbReference type="Proteomes" id="UP000011096"/>
    </source>
</evidence>
<sequence>MTVLGFASLVVNLSQLFPASTLIAHLYEHPSFNSILQSALNRSSTKASSVIMKLSLILSGLYAAGFVTAITKTCQPFTLHSKGTACTNDAGACIMGPCKDKFLWLRCTCPDDHPHVGCTSTCG</sequence>
<keyword evidence="2" id="KW-1185">Reference proteome</keyword>
<dbReference type="AlphaFoldDB" id="A0A7J6JKA6"/>
<name>A0A7J6JKA6_COLFN</name>
<accession>A0A7J6JKA6</accession>
<dbReference type="GeneID" id="43607497"/>
<evidence type="ECO:0000313" key="1">
    <source>
        <dbReference type="EMBL" id="KAF4491174.1"/>
    </source>
</evidence>
<reference evidence="1 2" key="1">
    <citation type="submission" date="2012-08" db="EMBL/GenBank/DDBJ databases">
        <authorList>
            <person name="Gan P.H.P."/>
            <person name="Ikeda K."/>
            <person name="Irieda H."/>
            <person name="Narusaka M."/>
            <person name="O'Connell R.J."/>
            <person name="Narusaka Y."/>
            <person name="Takano Y."/>
            <person name="Kubo Y."/>
            <person name="Shirasu K."/>
        </authorList>
    </citation>
    <scope>NUCLEOTIDE SEQUENCE [LARGE SCALE GENOMIC DNA]</scope>
    <source>
        <strain evidence="1 2">Nara gc5</strain>
    </source>
</reference>
<proteinExistence type="predicted"/>
<organism evidence="1 2">
    <name type="scientific">Colletotrichum fructicola (strain Nara gc5)</name>
    <name type="common">Anthracnose fungus</name>
    <name type="synonym">Colletotrichum gloeosporioides (strain Nara gc5)</name>
    <dbReference type="NCBI Taxonomy" id="1213859"/>
    <lineage>
        <taxon>Eukaryota</taxon>
        <taxon>Fungi</taxon>
        <taxon>Dikarya</taxon>
        <taxon>Ascomycota</taxon>
        <taxon>Pezizomycotina</taxon>
        <taxon>Sordariomycetes</taxon>
        <taxon>Hypocreomycetidae</taxon>
        <taxon>Glomerellales</taxon>
        <taxon>Glomerellaceae</taxon>
        <taxon>Colletotrichum</taxon>
        <taxon>Colletotrichum gloeosporioides species complex</taxon>
    </lineage>
</organism>